<proteinExistence type="predicted"/>
<name>A0A1D9FTH8_MOOP1</name>
<sequence length="69" mass="8191">MRYRWCYFRCPQLTPYAHATLASEPIAYFPAKQTVIDNESKVLGFNGININKILFVRLKYYDLMLIALW</sequence>
<evidence type="ECO:0000313" key="1">
    <source>
        <dbReference type="EMBL" id="AOY78676.1"/>
    </source>
</evidence>
<evidence type="ECO:0000313" key="2">
    <source>
        <dbReference type="Proteomes" id="UP000176944"/>
    </source>
</evidence>
<reference evidence="2" key="1">
    <citation type="submission" date="2016-10" db="EMBL/GenBank/DDBJ databases">
        <title>Comparative genomics uncovers the prolific and rare metabolic potential of the cyanobacterial genus Moorea.</title>
        <authorList>
            <person name="Leao T."/>
            <person name="Castelao G."/>
            <person name="Korobeynikov A."/>
            <person name="Monroe E.A."/>
            <person name="Podell S."/>
            <person name="Glukhov E."/>
            <person name="Allen E."/>
            <person name="Gerwick W.H."/>
            <person name="Gerwick L."/>
        </authorList>
    </citation>
    <scope>NUCLEOTIDE SEQUENCE [LARGE SCALE GENOMIC DNA]</scope>
    <source>
        <strain evidence="2">JHB</strain>
    </source>
</reference>
<accession>A0A1D9FTH8</accession>
<organism evidence="1 2">
    <name type="scientific">Moorena producens (strain JHB)</name>
    <dbReference type="NCBI Taxonomy" id="1454205"/>
    <lineage>
        <taxon>Bacteria</taxon>
        <taxon>Bacillati</taxon>
        <taxon>Cyanobacteriota</taxon>
        <taxon>Cyanophyceae</taxon>
        <taxon>Coleofasciculales</taxon>
        <taxon>Coleofasciculaceae</taxon>
        <taxon>Moorena</taxon>
    </lineage>
</organism>
<gene>
    <name evidence="1" type="ORF">BJP36_00985</name>
</gene>
<dbReference type="AlphaFoldDB" id="A0A1D9FTH8"/>
<protein>
    <submittedName>
        <fullName evidence="1">Uncharacterized protein</fullName>
    </submittedName>
</protein>
<dbReference type="Proteomes" id="UP000176944">
    <property type="component" value="Chromosome"/>
</dbReference>
<dbReference type="EMBL" id="CP017708">
    <property type="protein sequence ID" value="AOY78676.1"/>
    <property type="molecule type" value="Genomic_DNA"/>
</dbReference>